<proteinExistence type="predicted"/>
<protein>
    <submittedName>
        <fullName evidence="2">Pyridoxamine 5'-phosphate oxidase family protein</fullName>
    </submittedName>
</protein>
<dbReference type="Gene3D" id="2.30.110.10">
    <property type="entry name" value="Electron Transport, Fmn-binding Protein, Chain A"/>
    <property type="match status" value="1"/>
</dbReference>
<accession>A0A7Y6NRL3</accession>
<comment type="caution">
    <text evidence="2">The sequence shown here is derived from an EMBL/GenBank/DDBJ whole genome shotgun (WGS) entry which is preliminary data.</text>
</comment>
<dbReference type="InterPro" id="IPR038725">
    <property type="entry name" value="YdaG_split_barrel_FMN-bd"/>
</dbReference>
<name>A0A7Y6NRL3_9BURK</name>
<dbReference type="SUPFAM" id="SSF50475">
    <property type="entry name" value="FMN-binding split barrel"/>
    <property type="match status" value="1"/>
</dbReference>
<keyword evidence="3" id="KW-1185">Reference proteome</keyword>
<dbReference type="InterPro" id="IPR052917">
    <property type="entry name" value="Stress-Dev_Protein"/>
</dbReference>
<evidence type="ECO:0000313" key="3">
    <source>
        <dbReference type="Proteomes" id="UP000529637"/>
    </source>
</evidence>
<reference evidence="2 3" key="1">
    <citation type="submission" date="2020-06" db="EMBL/GenBank/DDBJ databases">
        <title>Schlegella sp. ID0723 isolated from air conditioner.</title>
        <authorList>
            <person name="Kim D.Y."/>
            <person name="Kim D.-U."/>
        </authorList>
    </citation>
    <scope>NUCLEOTIDE SEQUENCE [LARGE SCALE GENOMIC DNA]</scope>
    <source>
        <strain evidence="2 3">ID0723</strain>
    </source>
</reference>
<dbReference type="AlphaFoldDB" id="A0A7Y6NRL3"/>
<feature type="domain" description="General stress protein FMN-binding split barrel" evidence="1">
    <location>
        <begin position="21"/>
        <end position="169"/>
    </location>
</feature>
<gene>
    <name evidence="2" type="ORF">HQN59_19855</name>
</gene>
<organism evidence="2 3">
    <name type="scientific">Piscinibacter koreensis</name>
    <dbReference type="NCBI Taxonomy" id="2742824"/>
    <lineage>
        <taxon>Bacteria</taxon>
        <taxon>Pseudomonadati</taxon>
        <taxon>Pseudomonadota</taxon>
        <taxon>Betaproteobacteria</taxon>
        <taxon>Burkholderiales</taxon>
        <taxon>Sphaerotilaceae</taxon>
        <taxon>Piscinibacter</taxon>
    </lineage>
</organism>
<dbReference type="Pfam" id="PF16242">
    <property type="entry name" value="Pyrid_ox_like"/>
    <property type="match status" value="1"/>
</dbReference>
<sequence>MDSINAQQPEDNYEDVSGDAAVQRIKATVRKSDTCFFCTAVGTGRSGGTRPMSVQDVDDEGNLWFLSSSDSHKNREIGQQPEVRLFLQGAEHAGFLVLTGTASISTDRTKIKQLWEPILRTWFTGGEDDPRITVIRVQPTGGYYWDNKHGAVVAGAKMLVGAAIGKTLDDSIEGRVMP</sequence>
<dbReference type="PANTHER" id="PTHR34818:SF1">
    <property type="entry name" value="PROTEIN BLI-3"/>
    <property type="match status" value="1"/>
</dbReference>
<dbReference type="EMBL" id="JABWMJ010000010">
    <property type="protein sequence ID" value="NUZ08025.1"/>
    <property type="molecule type" value="Genomic_DNA"/>
</dbReference>
<evidence type="ECO:0000313" key="2">
    <source>
        <dbReference type="EMBL" id="NUZ08025.1"/>
    </source>
</evidence>
<dbReference type="InterPro" id="IPR012349">
    <property type="entry name" value="Split_barrel_FMN-bd"/>
</dbReference>
<dbReference type="RefSeq" id="WP_176070858.1">
    <property type="nucleotide sequence ID" value="NZ_JABWMJ010000010.1"/>
</dbReference>
<dbReference type="PANTHER" id="PTHR34818">
    <property type="entry name" value="PROTEIN BLI-3"/>
    <property type="match status" value="1"/>
</dbReference>
<dbReference type="Proteomes" id="UP000529637">
    <property type="component" value="Unassembled WGS sequence"/>
</dbReference>
<evidence type="ECO:0000259" key="1">
    <source>
        <dbReference type="Pfam" id="PF16242"/>
    </source>
</evidence>